<sequence length="232" mass="26009">MVKENFQIQTTNCIAFMDEAPEVILVQPVDSHDYEMLDSETKYITEHTDKPFILVAFSVNDWNKDLSPWPAPPVFGKEGFGNGAKETLAFVINELIPAVKTKYDISQDIPIILGGYSLAGLFALWSAYQTNAFTAIAAASPSVWFPSFLEYAKSEDICVKHIYLSLGDKEEGAKNPIMSTVGKCIRELSEHYQSKGLDSILEWNEGNHFKEADIRTAKGFTWVSNEVNQKKN</sequence>
<keyword evidence="2" id="KW-1185">Reference proteome</keyword>
<dbReference type="EMBL" id="FQYQ01000005">
    <property type="protein sequence ID" value="SHI79263.1"/>
    <property type="molecule type" value="Genomic_DNA"/>
</dbReference>
<gene>
    <name evidence="1" type="ORF">SAMN02745725_01121</name>
</gene>
<dbReference type="InterPro" id="IPR029058">
    <property type="entry name" value="AB_hydrolase_fold"/>
</dbReference>
<dbReference type="InterPro" id="IPR000801">
    <property type="entry name" value="Esterase-like"/>
</dbReference>
<dbReference type="Proteomes" id="UP000184185">
    <property type="component" value="Unassembled WGS sequence"/>
</dbReference>
<dbReference type="RefSeq" id="WP_072913940.1">
    <property type="nucleotide sequence ID" value="NZ_FQYQ01000005.1"/>
</dbReference>
<proteinExistence type="predicted"/>
<dbReference type="SUPFAM" id="SSF53474">
    <property type="entry name" value="alpha/beta-Hydrolases"/>
    <property type="match status" value="1"/>
</dbReference>
<dbReference type="Pfam" id="PF00756">
    <property type="entry name" value="Esterase"/>
    <property type="match status" value="1"/>
</dbReference>
<name>A0A1M6E1I2_PSEXY</name>
<dbReference type="AlphaFoldDB" id="A0A1M6E1I2"/>
<dbReference type="Gene3D" id="3.40.50.1820">
    <property type="entry name" value="alpha/beta hydrolase"/>
    <property type="match status" value="1"/>
</dbReference>
<reference evidence="1 2" key="1">
    <citation type="submission" date="2016-11" db="EMBL/GenBank/DDBJ databases">
        <authorList>
            <person name="Jaros S."/>
            <person name="Januszkiewicz K."/>
            <person name="Wedrychowicz H."/>
        </authorList>
    </citation>
    <scope>NUCLEOTIDE SEQUENCE [LARGE SCALE GENOMIC DNA]</scope>
    <source>
        <strain evidence="1 2">DSM 14809</strain>
    </source>
</reference>
<protein>
    <submittedName>
        <fullName evidence="1">Putative esterase</fullName>
    </submittedName>
</protein>
<dbReference type="PANTHER" id="PTHR48098:SF6">
    <property type="entry name" value="FERRI-BACILLIBACTIN ESTERASE BESA"/>
    <property type="match status" value="1"/>
</dbReference>
<evidence type="ECO:0000313" key="2">
    <source>
        <dbReference type="Proteomes" id="UP000184185"/>
    </source>
</evidence>
<dbReference type="InterPro" id="IPR050583">
    <property type="entry name" value="Mycobacterial_A85_antigen"/>
</dbReference>
<dbReference type="OrthoDB" id="9794761at2"/>
<accession>A0A1M6E1I2</accession>
<organism evidence="1 2">
    <name type="scientific">Pseudobutyrivibrio xylanivorans DSM 14809</name>
    <dbReference type="NCBI Taxonomy" id="1123012"/>
    <lineage>
        <taxon>Bacteria</taxon>
        <taxon>Bacillati</taxon>
        <taxon>Bacillota</taxon>
        <taxon>Clostridia</taxon>
        <taxon>Lachnospirales</taxon>
        <taxon>Lachnospiraceae</taxon>
        <taxon>Pseudobutyrivibrio</taxon>
    </lineage>
</organism>
<dbReference type="PANTHER" id="PTHR48098">
    <property type="entry name" value="ENTEROCHELIN ESTERASE-RELATED"/>
    <property type="match status" value="1"/>
</dbReference>
<evidence type="ECO:0000313" key="1">
    <source>
        <dbReference type="EMBL" id="SHI79263.1"/>
    </source>
</evidence>